<accession>A0ABX9XIZ0</accession>
<feature type="transmembrane region" description="Helical" evidence="1">
    <location>
        <begin position="96"/>
        <end position="116"/>
    </location>
</feature>
<name>A0ABX9XIZ0_9PSED</name>
<keyword evidence="4" id="KW-0813">Transport</keyword>
<keyword evidence="4" id="KW-0762">Sugar transport</keyword>
<proteinExistence type="predicted"/>
<feature type="domain" description="PelD GGDEF" evidence="3">
    <location>
        <begin position="324"/>
        <end position="444"/>
    </location>
</feature>
<dbReference type="Pfam" id="PF13492">
    <property type="entry name" value="GAF_3"/>
    <property type="match status" value="1"/>
</dbReference>
<sequence>MFRHTPHKDYSLTPRARHNFAWLETPILTAAVLGLCFWFEPTDPLFVNRFPWPILAPLLLAVRYGFLHAMVSAGMLVVATLVLMREGYPGYVELPASYIVGMLVSSMVVGEFRDLWERRLQRLQMANEYRQFRLDEFTRAYQMLRSSHDRLEERVAGSETSLRSSLLLLRKRVLQVRPETNVLKSSADSILSVLGQYGSFNAAALYPVVDGQLQVSKAYAEVGDMGALDANDLLIRLCLERADVVSVRDVFREQGREKSVSGLQACVPLVTVDGELLAIVVVRSMPFFSFNERTFMLLALLGGHIADLLHSDAQVLALENNEARRFSQHLQRSVLDAEKHDLPGSLMCFELPADSTPVLKALVDSQRGLDLQLSLSNSRGIDMLLVLMPLTDAQGSQGYLGRLDQIIAERMGGELSLQERGITSHYHELGRENTRAALSEFLYRECGLNDQQVAI</sequence>
<comment type="caution">
    <text evidence="4">The sequence shown here is derived from an EMBL/GenBank/DDBJ whole genome shotgun (WGS) entry which is preliminary data.</text>
</comment>
<dbReference type="Gene3D" id="3.30.450.40">
    <property type="match status" value="1"/>
</dbReference>
<keyword evidence="1" id="KW-0812">Transmembrane</keyword>
<reference evidence="4 5" key="1">
    <citation type="submission" date="2018-11" db="EMBL/GenBank/DDBJ databases">
        <authorList>
            <person name="Jang G.I."/>
            <person name="Hwang C.Y."/>
        </authorList>
    </citation>
    <scope>NUCLEOTIDE SEQUENCE [LARGE SCALE GENOMIC DNA]</scope>
    <source>
        <strain evidence="4 5">SSM26</strain>
    </source>
</reference>
<keyword evidence="1" id="KW-0472">Membrane</keyword>
<protein>
    <submittedName>
        <fullName evidence="4">Sugar transporter</fullName>
    </submittedName>
</protein>
<dbReference type="InterPro" id="IPR003018">
    <property type="entry name" value="GAF"/>
</dbReference>
<organism evidence="4 5">
    <name type="scientific">Pseudomonas neustonica</name>
    <dbReference type="NCBI Taxonomy" id="2487346"/>
    <lineage>
        <taxon>Bacteria</taxon>
        <taxon>Pseudomonadati</taxon>
        <taxon>Pseudomonadota</taxon>
        <taxon>Gammaproteobacteria</taxon>
        <taxon>Pseudomonadales</taxon>
        <taxon>Pseudomonadaceae</taxon>
        <taxon>Pseudomonas</taxon>
    </lineage>
</organism>
<dbReference type="Proteomes" id="UP000275199">
    <property type="component" value="Unassembled WGS sequence"/>
</dbReference>
<dbReference type="EMBL" id="RKKU01000007">
    <property type="protein sequence ID" value="ROZ85389.1"/>
    <property type="molecule type" value="Genomic_DNA"/>
</dbReference>
<dbReference type="RefSeq" id="WP_123889121.1">
    <property type="nucleotide sequence ID" value="NZ_RKKU01000007.1"/>
</dbReference>
<keyword evidence="5" id="KW-1185">Reference proteome</keyword>
<gene>
    <name evidence="4" type="ORF">EF096_08105</name>
</gene>
<dbReference type="InterPro" id="IPR038367">
    <property type="entry name" value="PelD_GGDEF_sf"/>
</dbReference>
<evidence type="ECO:0000259" key="2">
    <source>
        <dbReference type="Pfam" id="PF13492"/>
    </source>
</evidence>
<dbReference type="Gene3D" id="3.30.70.2880">
    <property type="match status" value="1"/>
</dbReference>
<evidence type="ECO:0000313" key="4">
    <source>
        <dbReference type="EMBL" id="ROZ85389.1"/>
    </source>
</evidence>
<feature type="domain" description="GAF" evidence="2">
    <location>
        <begin position="188"/>
        <end position="306"/>
    </location>
</feature>
<dbReference type="Pfam" id="PF16963">
    <property type="entry name" value="PelD_GGDEF"/>
    <property type="match status" value="1"/>
</dbReference>
<evidence type="ECO:0000313" key="5">
    <source>
        <dbReference type="Proteomes" id="UP000275199"/>
    </source>
</evidence>
<evidence type="ECO:0000256" key="1">
    <source>
        <dbReference type="SAM" id="Phobius"/>
    </source>
</evidence>
<dbReference type="InterPro" id="IPR029016">
    <property type="entry name" value="GAF-like_dom_sf"/>
</dbReference>
<keyword evidence="1" id="KW-1133">Transmembrane helix</keyword>
<feature type="transmembrane region" description="Helical" evidence="1">
    <location>
        <begin position="60"/>
        <end position="84"/>
    </location>
</feature>
<dbReference type="SUPFAM" id="SSF55781">
    <property type="entry name" value="GAF domain-like"/>
    <property type="match status" value="1"/>
</dbReference>
<dbReference type="InterPro" id="IPR031583">
    <property type="entry name" value="PelD_GGDEF"/>
</dbReference>
<feature type="transmembrane region" description="Helical" evidence="1">
    <location>
        <begin position="20"/>
        <end position="39"/>
    </location>
</feature>
<evidence type="ECO:0000259" key="3">
    <source>
        <dbReference type="Pfam" id="PF16963"/>
    </source>
</evidence>